<feature type="domain" description="DUF11" evidence="3">
    <location>
        <begin position="1511"/>
        <end position="1626"/>
    </location>
</feature>
<keyword evidence="2" id="KW-0732">Signal</keyword>
<feature type="domain" description="DUF11" evidence="3">
    <location>
        <begin position="636"/>
        <end position="758"/>
    </location>
</feature>
<organism evidence="4 5">
    <name type="scientific">Eiseniibacteriota bacterium</name>
    <dbReference type="NCBI Taxonomy" id="2212470"/>
    <lineage>
        <taxon>Bacteria</taxon>
        <taxon>Candidatus Eiseniibacteriota</taxon>
    </lineage>
</organism>
<reference evidence="4" key="1">
    <citation type="submission" date="2020-07" db="EMBL/GenBank/DDBJ databases">
        <title>Huge and variable diversity of episymbiotic CPR bacteria and DPANN archaea in groundwater ecosystems.</title>
        <authorList>
            <person name="He C.Y."/>
            <person name="Keren R."/>
            <person name="Whittaker M."/>
            <person name="Farag I.F."/>
            <person name="Doudna J."/>
            <person name="Cate J.H.D."/>
            <person name="Banfield J.F."/>
        </authorList>
    </citation>
    <scope>NUCLEOTIDE SEQUENCE</scope>
    <source>
        <strain evidence="4">NC_groundwater_1813_Pr3_B-0.1um_71_17</strain>
    </source>
</reference>
<evidence type="ECO:0000313" key="5">
    <source>
        <dbReference type="Proteomes" id="UP000696931"/>
    </source>
</evidence>
<dbReference type="InterPro" id="IPR047589">
    <property type="entry name" value="DUF11_rpt"/>
</dbReference>
<feature type="domain" description="DUF11" evidence="3">
    <location>
        <begin position="1638"/>
        <end position="1758"/>
    </location>
</feature>
<feature type="domain" description="DUF11" evidence="3">
    <location>
        <begin position="1266"/>
        <end position="1375"/>
    </location>
</feature>
<gene>
    <name evidence="4" type="ORF">HZA61_11690</name>
</gene>
<dbReference type="InterPro" id="IPR051172">
    <property type="entry name" value="Chlamydia_OmcB"/>
</dbReference>
<dbReference type="Pfam" id="PF01345">
    <property type="entry name" value="DUF11"/>
    <property type="match status" value="10"/>
</dbReference>
<evidence type="ECO:0000259" key="3">
    <source>
        <dbReference type="Pfam" id="PF01345"/>
    </source>
</evidence>
<evidence type="ECO:0000313" key="4">
    <source>
        <dbReference type="EMBL" id="MBI5170144.1"/>
    </source>
</evidence>
<feature type="signal peptide" evidence="2">
    <location>
        <begin position="1"/>
        <end position="27"/>
    </location>
</feature>
<comment type="caution">
    <text evidence="4">The sequence shown here is derived from an EMBL/GenBank/DDBJ whole genome shotgun (WGS) entry which is preliminary data.</text>
</comment>
<dbReference type="Proteomes" id="UP000696931">
    <property type="component" value="Unassembled WGS sequence"/>
</dbReference>
<accession>A0A933WBA8</accession>
<evidence type="ECO:0000256" key="1">
    <source>
        <dbReference type="SAM" id="MobiDB-lite"/>
    </source>
</evidence>
<dbReference type="Gene3D" id="2.60.40.740">
    <property type="match status" value="1"/>
</dbReference>
<feature type="chain" id="PRO_5037208535" evidence="2">
    <location>
        <begin position="28"/>
        <end position="2798"/>
    </location>
</feature>
<dbReference type="Gene3D" id="2.60.40.10">
    <property type="entry name" value="Immunoglobulins"/>
    <property type="match status" value="1"/>
</dbReference>
<dbReference type="InterPro" id="IPR001434">
    <property type="entry name" value="OmcB-like_DUF11"/>
</dbReference>
<dbReference type="EMBL" id="JACRIW010000081">
    <property type="protein sequence ID" value="MBI5170144.1"/>
    <property type="molecule type" value="Genomic_DNA"/>
</dbReference>
<feature type="domain" description="DUF11" evidence="3">
    <location>
        <begin position="765"/>
        <end position="883"/>
    </location>
</feature>
<feature type="domain" description="DUF11" evidence="3">
    <location>
        <begin position="891"/>
        <end position="1004"/>
    </location>
</feature>
<feature type="domain" description="DUF11" evidence="3">
    <location>
        <begin position="1016"/>
        <end position="1129"/>
    </location>
</feature>
<feature type="domain" description="DUF11" evidence="3">
    <location>
        <begin position="1387"/>
        <end position="1503"/>
    </location>
</feature>
<feature type="region of interest" description="Disordered" evidence="1">
    <location>
        <begin position="738"/>
        <end position="757"/>
    </location>
</feature>
<sequence>MTQSPFRLPLRRVRLLCSALLALTLSAAPERAQAEGSATLTQSGGYRPFLEYRNDFTQNSALQRRTIVKVYAAAGDTILLGSSANGVGAGRIRWRQPSGAAGLASASIGVIATLAQEQAGPLPNAGGFRPAAIPVTAGQAGVWEISFVSPDSTSDFNPPQVPVGNAWTQRADVGYVCAWDVTVRNSAGVTVPGRAFVTNLAMNMGGPGASLSSQVWLQTRDGFRYRVDVNGAQPFGFHLFANNKGFKDALGLPLYHSVELAGSRVQNPDFADTPADVTHKIFFNSPALDLPSSAASASGPTWLLTTPFVATVSNFRFVGRDGTEGQAAAGIGGIFSFQSTGVGNFVVRIDLDGDGNFAGAVDRALVGVASVGTNSIPWDGLDGLGRRANPSGDPSNVFARVTLLGGEVHFPYIDAENNVNGIVIERQTGAGAPDYTIYYDDRPVGGAASLPPTGENSLSGGHRWSSFLGDVRGMDTWTYVPGATLELETEVVVRDADLELVSKTHSPDPFVAGQTVGWTIVARNNGPDSVFAAAVLDTVDARVSNVTLAGSSNVGGTILGTSVTGQVFRATMDLPPGGTATFQLAGTLSPSASGALLNRALALRGDDQGDADDPLRIGAGNNSKRDTAQVIPAAPDVALDKSHTGATFTLGTRATWNFAITNLGNLATTGDVVVRDTLPAGIKAAGASSNDRHWSFAISPDSSIVTATYDVPVAISASTGFALDVFVLEQAVPSVTNFATASTPGDDDPTNDRDSDTVPIAARTDLAIDKSHATAPFVVGSNGVWTFTVSNLGPASSLGTTTVVDTLPAGTTYVSGFGEGWLVTHSGGIVNARYLPAIPPGESRSFAVTVAVNAVAYPAVTNAAVVVNPTDLNPDNNRDTDTVPVAGLVNLAIDKSHAVTPWQAGSTGVYDIAVSNTGNIPSSGTITVRDTLPVGLTFSSAAPQSPWTITHAGGIVTATTNAAIAAGGTSSFSFTVNVFPAAFPSVTNVATVEGGGDGDPFDNRDADPTNVLGQPDMAIDKSHSGSFTAGADANWRVFVQNLGNANAVQPVVRDTLPAGVSFISGTGASWTFVAVGQVVTASYSGTLVPNATSLFTLNVHLDVNVPTTLTNVAAVEVPGDSDPSNNRDTDAASVNLLPDLTLDKSHTGSFAIGTNGTWTVTVTNLGPGATTSAFAVLDTLPAGVTFVSGSGAGWTFAHSNGIVTAGHTGVLAANANTSFTLTVLVGQAAYPQVTNVAAVIDGGDVTPGNNRDTDTVPVLGAPNLTIDKRHTTAFVAPGAGTYTMVLTNVGTLPTSGTITVRDTLPAGLTFTSGAGALFSVNAAGAIVTATTNAVIAAGDSAKFDVVVAVAQEAVPGVTNAAVVSGGGDITPIDNRDVDPTPVAGSPDLVIDKTHPGTFTPGLLSNWRVEVRNLGTVATTGATVVRDTLPAGVTFASANGTGWTFSVTGQVVVATHGGTIAANATTFFLVNVRPTAQAVPSVTNVATVTTPGDGNPGNDRDTDTAPVNALPDLALFKRHTGALSVDGTTLYTLTVRNVGAGPTYDISTVLDTLPIGVSYLRTESGDAGWTVASFGRIVSGQYAPVIAPGDSVSFTFVASISAAAAPEAINSAVVTTPGDGNPANDRAVDRAPVDFRSLLTVNKTASPELVQLGDVVTYAVQVRNDGNVAVGDLVVNDRLPAGFVYLPGSATVDGRTIADPTGAPGPQLAFPIGFLGAADDLTLRYRVAVGAGANMGRNVNVAVAQSVQRDQTSPPSSAAVEVRGGVFADEGIITGKLYVDCDCEHDGAQGHEELGIPGVRLYLEDGTSVVTDVEGKFHFPNVRPRTHVVRVDVSTLPKGAKLAAFGTRHAGESTSQFVDLHKGELFRVDFAEVSHDPAVLAQVKARRERGEVGGTFVTSTVTAGGATDRLTVTRDVNGATASGGMDIPAAVASGERTVQVISGGGAASEANAAGGAGGDERVIVRISNEHGRVDTMLAVFPTPKAKFQMSGLVEGRVDFRSKSDGELGGYPRDRFMDALGDVAFDSDSGKTSGGARGALFGTGEVGHLGSLTLRYDTQADPDRRFMRDIRPDDGYDVWGDASLLEFGARSRSRLYARLDRGESFAMFGDLSTPRAEAQQLGAFDRSVNGAMGRMQAGALEFSGFASRGTSHQQIDEIAGMGVSGPYALSRTDAVMNSERVELVTRDRSQSARILARVPMTRFVDYTVEAFTGRLLFRRPVPSLDHDLNPVFVRVTYETESTGDEYWLAGGRAALHAGGLTVGGSFARDDDPAHARDLASIDARFTPIAGVSLVAEFARTDSARGGLESGNTDAKRAELTAVRGGSSLRAWGLRVDSGFDNASAGVSPGREELGGTARFAVGAKTALFATALRTRDIVTDGQRQGLDAGVSQVMGKYLTAEAAFRSAEETNIAASALTAGATPSETRSVRGRLTASFPGLRKATAFGEFEQDLEVTAQRRAAVGADVPLVKSVRAYLRHENIASFAGPFALNETLQQANTVVGLSGDGSRDLYGEYRARDAFSGRDAVAAIGLRHRWEIERGLFVDGALERVSPVRGAGPEANAMAFGVEYTRDPLWKGTARAELHATPGESHWLLSGGVARKLTRDFTALGRGQWTETGTDDEMRARLGVAYRRTDDNRLDALARYEFGRLHGRMGGMDYRHEHIASGHAAWQANRALAVDGQLALRWLEQRESRFKAMTAVQLAAGRARWQFSPPWDAGLTGRVLTSNHFDEKQFGAGVELGRALAKNLRAAAGWNVFGFRSAGLAAADVTDAGPYVSFGWKFDETLFGGLAKGGDAQ</sequence>
<dbReference type="InterPro" id="IPR013783">
    <property type="entry name" value="Ig-like_fold"/>
</dbReference>
<dbReference type="PANTHER" id="PTHR34819">
    <property type="entry name" value="LARGE CYSTEINE-RICH PERIPLASMIC PROTEIN OMCB"/>
    <property type="match status" value="1"/>
</dbReference>
<feature type="domain" description="DUF11" evidence="3">
    <location>
        <begin position="1139"/>
        <end position="1256"/>
    </location>
</feature>
<proteinExistence type="predicted"/>
<protein>
    <submittedName>
        <fullName evidence="4">DUF11 domain-containing protein</fullName>
    </submittedName>
</protein>
<dbReference type="NCBIfam" id="TIGR01451">
    <property type="entry name" value="B_ant_repeat"/>
    <property type="match status" value="6"/>
</dbReference>
<evidence type="ECO:0000256" key="2">
    <source>
        <dbReference type="SAM" id="SignalP"/>
    </source>
</evidence>
<feature type="domain" description="DUF11" evidence="3">
    <location>
        <begin position="501"/>
        <end position="605"/>
    </location>
</feature>
<name>A0A933WBA8_UNCEI</name>